<evidence type="ECO:0000256" key="2">
    <source>
        <dbReference type="ARBA" id="ARBA00022475"/>
    </source>
</evidence>
<gene>
    <name evidence="7" type="ORF">Q0812_05580</name>
</gene>
<evidence type="ECO:0000256" key="4">
    <source>
        <dbReference type="ARBA" id="ARBA00022989"/>
    </source>
</evidence>
<accession>A0ABT8SK46</accession>
<feature type="transmembrane region" description="Helical" evidence="6">
    <location>
        <begin position="82"/>
        <end position="99"/>
    </location>
</feature>
<name>A0ABT8SK46_9CAUL</name>
<dbReference type="PANTHER" id="PTHR30086">
    <property type="entry name" value="ARGININE EXPORTER PROTEIN ARGO"/>
    <property type="match status" value="1"/>
</dbReference>
<keyword evidence="2" id="KW-1003">Cell membrane</keyword>
<reference evidence="7" key="1">
    <citation type="submission" date="2023-07" db="EMBL/GenBank/DDBJ databases">
        <title>Brevundimonas soil sp. nov., isolated from the soil of chemical plant.</title>
        <authorList>
            <person name="Wu N."/>
        </authorList>
    </citation>
    <scope>NUCLEOTIDE SEQUENCE</scope>
    <source>
        <strain evidence="7">XZ-24</strain>
    </source>
</reference>
<comment type="subcellular location">
    <subcellularLocation>
        <location evidence="1">Cell membrane</location>
        <topology evidence="1">Multi-pass membrane protein</topology>
    </subcellularLocation>
</comment>
<evidence type="ECO:0000256" key="6">
    <source>
        <dbReference type="SAM" id="Phobius"/>
    </source>
</evidence>
<comment type="caution">
    <text evidence="7">The sequence shown here is derived from an EMBL/GenBank/DDBJ whole genome shotgun (WGS) entry which is preliminary data.</text>
</comment>
<dbReference type="Pfam" id="PF01810">
    <property type="entry name" value="LysE"/>
    <property type="match status" value="1"/>
</dbReference>
<feature type="transmembrane region" description="Helical" evidence="6">
    <location>
        <begin position="190"/>
        <end position="207"/>
    </location>
</feature>
<dbReference type="RefSeq" id="WP_302109326.1">
    <property type="nucleotide sequence ID" value="NZ_JAUKTR010000002.1"/>
</dbReference>
<dbReference type="EMBL" id="JAUKTR010000002">
    <property type="protein sequence ID" value="MDO1558894.1"/>
    <property type="molecule type" value="Genomic_DNA"/>
</dbReference>
<organism evidence="7 8">
    <name type="scientific">Peiella sedimenti</name>
    <dbReference type="NCBI Taxonomy" id="3061083"/>
    <lineage>
        <taxon>Bacteria</taxon>
        <taxon>Pseudomonadati</taxon>
        <taxon>Pseudomonadota</taxon>
        <taxon>Alphaproteobacteria</taxon>
        <taxon>Caulobacterales</taxon>
        <taxon>Caulobacteraceae</taxon>
        <taxon>Peiella</taxon>
    </lineage>
</organism>
<feature type="transmembrane region" description="Helical" evidence="6">
    <location>
        <begin position="153"/>
        <end position="178"/>
    </location>
</feature>
<proteinExistence type="predicted"/>
<keyword evidence="4 6" id="KW-1133">Transmembrane helix</keyword>
<feature type="transmembrane region" description="Helical" evidence="6">
    <location>
        <begin position="48"/>
        <end position="70"/>
    </location>
</feature>
<keyword evidence="5 6" id="KW-0472">Membrane</keyword>
<evidence type="ECO:0000313" key="7">
    <source>
        <dbReference type="EMBL" id="MDO1558894.1"/>
    </source>
</evidence>
<evidence type="ECO:0000256" key="3">
    <source>
        <dbReference type="ARBA" id="ARBA00022692"/>
    </source>
</evidence>
<evidence type="ECO:0000313" key="8">
    <source>
        <dbReference type="Proteomes" id="UP001169063"/>
    </source>
</evidence>
<protein>
    <submittedName>
        <fullName evidence="7">LysE family translocator</fullName>
    </submittedName>
</protein>
<feature type="transmembrane region" description="Helical" evidence="6">
    <location>
        <begin position="120"/>
        <end position="141"/>
    </location>
</feature>
<evidence type="ECO:0000256" key="1">
    <source>
        <dbReference type="ARBA" id="ARBA00004651"/>
    </source>
</evidence>
<keyword evidence="3 6" id="KW-0812">Transmembrane</keyword>
<evidence type="ECO:0000256" key="5">
    <source>
        <dbReference type="ARBA" id="ARBA00023136"/>
    </source>
</evidence>
<dbReference type="InterPro" id="IPR001123">
    <property type="entry name" value="LeuE-type"/>
</dbReference>
<dbReference type="PANTHER" id="PTHR30086:SF20">
    <property type="entry name" value="ARGININE EXPORTER PROTEIN ARGO-RELATED"/>
    <property type="match status" value="1"/>
</dbReference>
<keyword evidence="8" id="KW-1185">Reference proteome</keyword>
<feature type="transmembrane region" description="Helical" evidence="6">
    <location>
        <begin position="12"/>
        <end position="36"/>
    </location>
</feature>
<dbReference type="Proteomes" id="UP001169063">
    <property type="component" value="Unassembled WGS sequence"/>
</dbReference>
<sequence>MIPHEAWPVDPAVLPAFLAAVALIELTPGPNMTWLAIASAQRGRRAGLAAVAGVTLGLAAWMLAAAFGLTELLLAAPSLYQAVRWAGIAFLLWLAWEAWASEPGLTEVNGGAGRLFVRGLVGNLLNPKAAAFYAALLPGFIRPDHGAVLTQALTLGALHLMVAVLIHGLIVLGGAGAGMNLTRTLGSRRLRAVAALGIAAAAVWMAWQTRG</sequence>